<dbReference type="PANTHER" id="PTHR11271">
    <property type="entry name" value="GUANINE DEAMINASE"/>
    <property type="match status" value="1"/>
</dbReference>
<evidence type="ECO:0000256" key="4">
    <source>
        <dbReference type="ARBA" id="ARBA00022833"/>
    </source>
</evidence>
<dbReference type="InterPro" id="IPR032466">
    <property type="entry name" value="Metal_Hydrolase"/>
</dbReference>
<evidence type="ECO:0000256" key="3">
    <source>
        <dbReference type="ARBA" id="ARBA00022801"/>
    </source>
</evidence>
<dbReference type="PANTHER" id="PTHR11271:SF37">
    <property type="entry name" value="FAMILY PROTEIN, PUTATIVE (AFU_ORTHOLOGUE AFUA_4G00460)-RELATED"/>
    <property type="match status" value="1"/>
</dbReference>
<keyword evidence="3" id="KW-0378">Hydrolase</keyword>
<keyword evidence="2" id="KW-0479">Metal-binding</keyword>
<dbReference type="AlphaFoldDB" id="A0A9P6UFU3"/>
<dbReference type="OrthoDB" id="194468at2759"/>
<organism evidence="7 8">
    <name type="scientific">Linnemannia gamsii</name>
    <dbReference type="NCBI Taxonomy" id="64522"/>
    <lineage>
        <taxon>Eukaryota</taxon>
        <taxon>Fungi</taxon>
        <taxon>Fungi incertae sedis</taxon>
        <taxon>Mucoromycota</taxon>
        <taxon>Mortierellomycotina</taxon>
        <taxon>Mortierellomycetes</taxon>
        <taxon>Mortierellales</taxon>
        <taxon>Mortierellaceae</taxon>
        <taxon>Linnemannia</taxon>
    </lineage>
</organism>
<dbReference type="InterPro" id="IPR011059">
    <property type="entry name" value="Metal-dep_hydrolase_composite"/>
</dbReference>
<reference evidence="7" key="1">
    <citation type="journal article" date="2020" name="Fungal Divers.">
        <title>Resolving the Mortierellaceae phylogeny through synthesis of multi-gene phylogenetics and phylogenomics.</title>
        <authorList>
            <person name="Vandepol N."/>
            <person name="Liber J."/>
            <person name="Desiro A."/>
            <person name="Na H."/>
            <person name="Kennedy M."/>
            <person name="Barry K."/>
            <person name="Grigoriev I.V."/>
            <person name="Miller A.N."/>
            <person name="O'Donnell K."/>
            <person name="Stajich J.E."/>
            <person name="Bonito G."/>
        </authorList>
    </citation>
    <scope>NUCLEOTIDE SEQUENCE</scope>
    <source>
        <strain evidence="7">NVP60</strain>
    </source>
</reference>
<comment type="cofactor">
    <cofactor evidence="1">
        <name>Zn(2+)</name>
        <dbReference type="ChEBI" id="CHEBI:29105"/>
    </cofactor>
</comment>
<evidence type="ECO:0000259" key="6">
    <source>
        <dbReference type="Pfam" id="PF01979"/>
    </source>
</evidence>
<dbReference type="InterPro" id="IPR006680">
    <property type="entry name" value="Amidohydro-rel"/>
</dbReference>
<evidence type="ECO:0000313" key="8">
    <source>
        <dbReference type="Proteomes" id="UP000823405"/>
    </source>
</evidence>
<name>A0A9P6UFU3_9FUNG</name>
<dbReference type="GO" id="GO:0019239">
    <property type="term" value="F:deaminase activity"/>
    <property type="evidence" value="ECO:0007669"/>
    <property type="project" value="TreeGrafter"/>
</dbReference>
<keyword evidence="8" id="KW-1185">Reference proteome</keyword>
<dbReference type="Proteomes" id="UP000823405">
    <property type="component" value="Unassembled WGS sequence"/>
</dbReference>
<evidence type="ECO:0000256" key="1">
    <source>
        <dbReference type="ARBA" id="ARBA00001947"/>
    </source>
</evidence>
<dbReference type="GO" id="GO:0005829">
    <property type="term" value="C:cytosol"/>
    <property type="evidence" value="ECO:0007669"/>
    <property type="project" value="TreeGrafter"/>
</dbReference>
<evidence type="ECO:0000313" key="7">
    <source>
        <dbReference type="EMBL" id="KAG0291144.1"/>
    </source>
</evidence>
<feature type="domain" description="Amidohydrolase-related" evidence="6">
    <location>
        <begin position="117"/>
        <end position="487"/>
    </location>
</feature>
<dbReference type="InterPro" id="IPR051607">
    <property type="entry name" value="Metallo-dep_hydrolases"/>
</dbReference>
<accession>A0A9P6UFU3</accession>
<dbReference type="EMBL" id="JAAAIN010002664">
    <property type="protein sequence ID" value="KAG0291144.1"/>
    <property type="molecule type" value="Genomic_DNA"/>
</dbReference>
<comment type="caution">
    <text evidence="7">The sequence shown here is derived from an EMBL/GenBank/DDBJ whole genome shotgun (WGS) entry which is preliminary data.</text>
</comment>
<dbReference type="Gene3D" id="2.30.40.10">
    <property type="entry name" value="Urease, subunit C, domain 1"/>
    <property type="match status" value="1"/>
</dbReference>
<dbReference type="SUPFAM" id="SSF51338">
    <property type="entry name" value="Composite domain of metallo-dependent hydrolases"/>
    <property type="match status" value="1"/>
</dbReference>
<gene>
    <name evidence="7" type="ORF">BGZ97_005978</name>
</gene>
<proteinExistence type="predicted"/>
<keyword evidence="4" id="KW-0862">Zinc</keyword>
<dbReference type="SUPFAM" id="SSF51556">
    <property type="entry name" value="Metallo-dependent hydrolases"/>
    <property type="match status" value="1"/>
</dbReference>
<evidence type="ECO:0000256" key="2">
    <source>
        <dbReference type="ARBA" id="ARBA00022723"/>
    </source>
</evidence>
<dbReference type="Gene3D" id="3.20.20.140">
    <property type="entry name" value="Metal-dependent hydrolases"/>
    <property type="match status" value="1"/>
</dbReference>
<feature type="signal peptide" evidence="5">
    <location>
        <begin position="1"/>
        <end position="28"/>
    </location>
</feature>
<dbReference type="Pfam" id="PF01979">
    <property type="entry name" value="Amidohydro_1"/>
    <property type="match status" value="1"/>
</dbReference>
<dbReference type="GO" id="GO:0046872">
    <property type="term" value="F:metal ion binding"/>
    <property type="evidence" value="ECO:0007669"/>
    <property type="project" value="UniProtKB-KW"/>
</dbReference>
<protein>
    <recommendedName>
        <fullName evidence="6">Amidohydrolase-related domain-containing protein</fullName>
    </recommendedName>
</protein>
<evidence type="ECO:0000256" key="5">
    <source>
        <dbReference type="SAM" id="SignalP"/>
    </source>
</evidence>
<sequence>MLPLLKSRVARSTACAFLALSFAVSVFAYPIDEPVESSNTSSFSSSGSHLAAAATKNGFSILLKGATIIAYDDKKNELDIIRGGSLLIINDRIADVGMKLSTSIPEGTEVVDLTGSIITPGFVDTHKHSWQHLYQTMGANVVLGEYFYKFSGISKITTQISADDSYISTLMSLADSLNGGVTSVLDHAHGTFSPKHSDAMLKAQIDSGARVWNAYSIVPIASTEGGKFHLDWTGQEPGGWKWKQLEQLAKNAPWADGRVQLGLGWEMGREDAEVKYGFDKASELNLSVVTLHHVGYPLQVYGFGPKSIYKLNDWGYLNKSFPVVFSHGTVVDGADLITLRNTNHFISVTPESEHHYTHGQLFTSAFLEQSALGIDTSYTFSSDMLTQMRLQLQSTRNIGASPAHYNFRYANNTVMTVDQAFLLGTRNGGLAMHRPDIGVIKKGAKADVVVFNTDNTATSAFDDPVAAVVLHSHVGNIEHVIVDGKWVKRDFKLVGLDWKSTKATFGKSARKIQKIIKEYSKNWGRIRAEMSEALGWTGDEFMNVHQVNVEPSVLKNKA</sequence>
<feature type="chain" id="PRO_5040177344" description="Amidohydrolase-related domain-containing protein" evidence="5">
    <location>
        <begin position="29"/>
        <end position="558"/>
    </location>
</feature>
<keyword evidence="5" id="KW-0732">Signal</keyword>